<proteinExistence type="predicted"/>
<gene>
    <name evidence="2" type="ORF">ASR47_10511</name>
</gene>
<sequence length="275" mass="28188">MASKFTAGMKNVVEVLNQMWDAFAAGPYNALPLTGGTLTGPLTAQKATVNAGLIVAGGDISTGQKIMVAWSDTGGGSIQTYAGKSLSVNVLGNNFLVGTTTDNGSDKLQVEGSAKVAITGSEGALVFHAGVRGTNSSVILYAGDGGAPSYPPSVMYVAKNSVTTRGVTTPGTVNTMGNDYAEYIFKCLLCGVIAKGQIVGITADNTITDQWADAIMFSIKSTAPSFVGGDSWASAAGPRPTPQAGPQPIPPPRRMELIEQQPVPGTNPPAYTEVV</sequence>
<organism evidence="2 3">
    <name type="scientific">Janthinobacterium psychrotolerans</name>
    <dbReference type="NCBI Taxonomy" id="1747903"/>
    <lineage>
        <taxon>Bacteria</taxon>
        <taxon>Pseudomonadati</taxon>
        <taxon>Pseudomonadota</taxon>
        <taxon>Betaproteobacteria</taxon>
        <taxon>Burkholderiales</taxon>
        <taxon>Oxalobacteraceae</taxon>
        <taxon>Janthinobacterium</taxon>
    </lineage>
</organism>
<comment type="caution">
    <text evidence="2">The sequence shown here is derived from an EMBL/GenBank/DDBJ whole genome shotgun (WGS) entry which is preliminary data.</text>
</comment>
<dbReference type="Proteomes" id="UP000092713">
    <property type="component" value="Unassembled WGS sequence"/>
</dbReference>
<feature type="non-terminal residue" evidence="2">
    <location>
        <position position="275"/>
    </location>
</feature>
<dbReference type="STRING" id="1747903.ASR47_10511"/>
<keyword evidence="3" id="KW-1185">Reference proteome</keyword>
<dbReference type="RefSeq" id="WP_217270504.1">
    <property type="nucleotide sequence ID" value="NZ_LOCQ01000012.1"/>
</dbReference>
<evidence type="ECO:0000313" key="2">
    <source>
        <dbReference type="EMBL" id="OBV41701.1"/>
    </source>
</evidence>
<accession>A0A1A7C714</accession>
<evidence type="ECO:0000313" key="3">
    <source>
        <dbReference type="Proteomes" id="UP000092713"/>
    </source>
</evidence>
<protein>
    <submittedName>
        <fullName evidence="2">Uncharacterized protein</fullName>
    </submittedName>
</protein>
<name>A0A1A7C714_9BURK</name>
<reference evidence="2 3" key="1">
    <citation type="submission" date="2016-04" db="EMBL/GenBank/DDBJ databases">
        <title>Draft genome sequence of Janthinobacterium psychrotolerans sp. nov., isolated from freshwater sediments in Denmark.</title>
        <authorList>
            <person name="Gong X."/>
            <person name="Skrivergaard S."/>
            <person name="Korsgaard B.S."/>
            <person name="Schreiber L."/>
            <person name="Marshall I.P."/>
            <person name="Finster K."/>
            <person name="Schramm A."/>
        </authorList>
    </citation>
    <scope>NUCLEOTIDE SEQUENCE [LARGE SCALE GENOMIC DNA]</scope>
    <source>
        <strain evidence="2 3">S3-2</strain>
    </source>
</reference>
<dbReference type="EMBL" id="LOCQ01000012">
    <property type="protein sequence ID" value="OBV41701.1"/>
    <property type="molecule type" value="Genomic_DNA"/>
</dbReference>
<feature type="region of interest" description="Disordered" evidence="1">
    <location>
        <begin position="230"/>
        <end position="254"/>
    </location>
</feature>
<dbReference type="AlphaFoldDB" id="A0A1A7C714"/>
<evidence type="ECO:0000256" key="1">
    <source>
        <dbReference type="SAM" id="MobiDB-lite"/>
    </source>
</evidence>
<feature type="compositionally biased region" description="Pro residues" evidence="1">
    <location>
        <begin position="239"/>
        <end position="252"/>
    </location>
</feature>